<proteinExistence type="predicted"/>
<comment type="caution">
    <text evidence="1">The sequence shown here is derived from an EMBL/GenBank/DDBJ whole genome shotgun (WGS) entry which is preliminary data.</text>
</comment>
<sequence length="70" mass="7607">MVIANADTSGISELKQWEKAVEAANPTQDGKYQVVMACDEDCEGESRDGSCDYCGRTLGYAEFHPIAFLA</sequence>
<reference evidence="1 2" key="1">
    <citation type="submission" date="2016-10" db="EMBL/GenBank/DDBJ databases">
        <title>Evaluation of Human, Veterinary and Environmental Mycobacterium chelonae Isolates by Core Genome Phylogenomic Analysis, Targeted Gene Comparison, and Anti-microbial Susceptibility Patterns: A Tale of Mistaken Identities.</title>
        <authorList>
            <person name="Fogelson S.B."/>
            <person name="Camus A.C."/>
            <person name="Lorenz W."/>
            <person name="Vasireddy R."/>
            <person name="Vasireddy S."/>
            <person name="Smith T."/>
            <person name="Brown-Elliott B.A."/>
            <person name="Wallace R.J.Jr."/>
            <person name="Hasan N.A."/>
            <person name="Reischl U."/>
            <person name="Sanchez S."/>
        </authorList>
    </citation>
    <scope>NUCLEOTIDE SEQUENCE [LARGE SCALE GENOMIC DNA]</scope>
    <source>
        <strain evidence="1 2">15515</strain>
    </source>
</reference>
<dbReference type="Proteomes" id="UP000180043">
    <property type="component" value="Unassembled WGS sequence"/>
</dbReference>
<dbReference type="EMBL" id="MLIQ01000042">
    <property type="protein sequence ID" value="OHU47375.1"/>
    <property type="molecule type" value="Genomic_DNA"/>
</dbReference>
<name>A0A1S1LGU5_MYCCH</name>
<organism evidence="1 2">
    <name type="scientific">Mycobacteroides chelonae</name>
    <name type="common">Mycobacterium chelonae</name>
    <dbReference type="NCBI Taxonomy" id="1774"/>
    <lineage>
        <taxon>Bacteria</taxon>
        <taxon>Bacillati</taxon>
        <taxon>Actinomycetota</taxon>
        <taxon>Actinomycetes</taxon>
        <taxon>Mycobacteriales</taxon>
        <taxon>Mycobacteriaceae</taxon>
        <taxon>Mycobacteroides</taxon>
    </lineage>
</organism>
<evidence type="ECO:0000313" key="2">
    <source>
        <dbReference type="Proteomes" id="UP000180043"/>
    </source>
</evidence>
<dbReference type="AlphaFoldDB" id="A0A1S1LGU5"/>
<protein>
    <submittedName>
        <fullName evidence="1">Uncharacterized protein</fullName>
    </submittedName>
</protein>
<evidence type="ECO:0000313" key="1">
    <source>
        <dbReference type="EMBL" id="OHU47375.1"/>
    </source>
</evidence>
<accession>A0A1S1LGU5</accession>
<gene>
    <name evidence="1" type="ORF">BKG82_27590</name>
</gene>